<gene>
    <name evidence="6" type="ORF">ACFFLM_23810</name>
</gene>
<dbReference type="Pfam" id="PF12833">
    <property type="entry name" value="HTH_18"/>
    <property type="match status" value="1"/>
</dbReference>
<dbReference type="PANTHER" id="PTHR46796">
    <property type="entry name" value="HTH-TYPE TRANSCRIPTIONAL ACTIVATOR RHAS-RELATED"/>
    <property type="match status" value="1"/>
</dbReference>
<dbReference type="PANTHER" id="PTHR46796:SF13">
    <property type="entry name" value="HTH-TYPE TRANSCRIPTIONAL ACTIVATOR RHAS"/>
    <property type="match status" value="1"/>
</dbReference>
<dbReference type="Gene3D" id="1.10.10.60">
    <property type="entry name" value="Homeodomain-like"/>
    <property type="match status" value="1"/>
</dbReference>
<keyword evidence="1" id="KW-0805">Transcription regulation</keyword>
<dbReference type="InterPro" id="IPR050204">
    <property type="entry name" value="AraC_XylS_family_regulators"/>
</dbReference>
<dbReference type="NCBIfam" id="TIGR00229">
    <property type="entry name" value="sensory_box"/>
    <property type="match status" value="1"/>
</dbReference>
<dbReference type="RefSeq" id="WP_380016462.1">
    <property type="nucleotide sequence ID" value="NZ_JBHLYR010000073.1"/>
</dbReference>
<dbReference type="SUPFAM" id="SSF55785">
    <property type="entry name" value="PYP-like sensor domain (PAS domain)"/>
    <property type="match status" value="1"/>
</dbReference>
<evidence type="ECO:0000313" key="7">
    <source>
        <dbReference type="Proteomes" id="UP001589733"/>
    </source>
</evidence>
<dbReference type="Gene3D" id="3.30.450.20">
    <property type="entry name" value="PAS domain"/>
    <property type="match status" value="1"/>
</dbReference>
<reference evidence="6 7" key="1">
    <citation type="submission" date="2024-09" db="EMBL/GenBank/DDBJ databases">
        <authorList>
            <person name="Sun Q."/>
            <person name="Mori K."/>
        </authorList>
    </citation>
    <scope>NUCLEOTIDE SEQUENCE [LARGE SCALE GENOMIC DNA]</scope>
    <source>
        <strain evidence="6 7">JCM 13503</strain>
    </source>
</reference>
<evidence type="ECO:0000259" key="4">
    <source>
        <dbReference type="PROSITE" id="PS01124"/>
    </source>
</evidence>
<proteinExistence type="predicted"/>
<comment type="caution">
    <text evidence="6">The sequence shown here is derived from an EMBL/GenBank/DDBJ whole genome shotgun (WGS) entry which is preliminary data.</text>
</comment>
<protein>
    <submittedName>
        <fullName evidence="6">Helix-turn-helix domain-containing protein</fullName>
    </submittedName>
</protein>
<dbReference type="SMART" id="SM00342">
    <property type="entry name" value="HTH_ARAC"/>
    <property type="match status" value="1"/>
</dbReference>
<dbReference type="Proteomes" id="UP001589733">
    <property type="component" value="Unassembled WGS sequence"/>
</dbReference>
<accession>A0ABV6B5E1</accession>
<evidence type="ECO:0000256" key="3">
    <source>
        <dbReference type="ARBA" id="ARBA00023163"/>
    </source>
</evidence>
<dbReference type="InterPro" id="IPR000700">
    <property type="entry name" value="PAS-assoc_C"/>
</dbReference>
<dbReference type="InterPro" id="IPR035965">
    <property type="entry name" value="PAS-like_dom_sf"/>
</dbReference>
<dbReference type="InterPro" id="IPR018060">
    <property type="entry name" value="HTH_AraC"/>
</dbReference>
<keyword evidence="3" id="KW-0804">Transcription</keyword>
<dbReference type="Pfam" id="PF08448">
    <property type="entry name" value="PAS_4"/>
    <property type="match status" value="1"/>
</dbReference>
<dbReference type="InterPro" id="IPR013656">
    <property type="entry name" value="PAS_4"/>
</dbReference>
<keyword evidence="7" id="KW-1185">Reference proteome</keyword>
<dbReference type="InterPro" id="IPR009057">
    <property type="entry name" value="Homeodomain-like_sf"/>
</dbReference>
<dbReference type="PROSITE" id="PS50113">
    <property type="entry name" value="PAC"/>
    <property type="match status" value="1"/>
</dbReference>
<dbReference type="InterPro" id="IPR000014">
    <property type="entry name" value="PAS"/>
</dbReference>
<organism evidence="6 7">
    <name type="scientific">Deinococcus oregonensis</name>
    <dbReference type="NCBI Taxonomy" id="1805970"/>
    <lineage>
        <taxon>Bacteria</taxon>
        <taxon>Thermotogati</taxon>
        <taxon>Deinococcota</taxon>
        <taxon>Deinococci</taxon>
        <taxon>Deinococcales</taxon>
        <taxon>Deinococcaceae</taxon>
        <taxon>Deinococcus</taxon>
    </lineage>
</organism>
<dbReference type="InterPro" id="IPR020449">
    <property type="entry name" value="Tscrpt_reg_AraC-type_HTH"/>
</dbReference>
<feature type="domain" description="HTH araC/xylS-type" evidence="4">
    <location>
        <begin position="144"/>
        <end position="242"/>
    </location>
</feature>
<dbReference type="CDD" id="cd00130">
    <property type="entry name" value="PAS"/>
    <property type="match status" value="1"/>
</dbReference>
<name>A0ABV6B5E1_9DEIO</name>
<dbReference type="PRINTS" id="PR00032">
    <property type="entry name" value="HTHARAC"/>
</dbReference>
<evidence type="ECO:0000313" key="6">
    <source>
        <dbReference type="EMBL" id="MFB9994979.1"/>
    </source>
</evidence>
<evidence type="ECO:0000256" key="1">
    <source>
        <dbReference type="ARBA" id="ARBA00023015"/>
    </source>
</evidence>
<dbReference type="EMBL" id="JBHLYR010000073">
    <property type="protein sequence ID" value="MFB9994979.1"/>
    <property type="molecule type" value="Genomic_DNA"/>
</dbReference>
<keyword evidence="2" id="KW-0238">DNA-binding</keyword>
<sequence>MDDPRAWLRPAPDGSWPMETLLDGVPDLIFFVKDLQGRYVSVNDTLRRRSGVPHKRDVLGRTAAEVFMGDPGQRFNEQDVRTLREGQELRDVLEMYFGPRGEPIWCLTHKIPVRNAAGEVVGLAGVSRDVPVPMERHADFARIAEALSYMQGHYDQPLRIPVLAAHIGLSEDNFERLLRRVCQVTPQQFLIKARLNAAVELLHKPGLSISEIAHACGYADHSAFTRKFRTVTGISPQAYRDRVSTNKEGSQRKPAP</sequence>
<dbReference type="PROSITE" id="PS00041">
    <property type="entry name" value="HTH_ARAC_FAMILY_1"/>
    <property type="match status" value="1"/>
</dbReference>
<dbReference type="InterPro" id="IPR018062">
    <property type="entry name" value="HTH_AraC-typ_CS"/>
</dbReference>
<dbReference type="SUPFAM" id="SSF46689">
    <property type="entry name" value="Homeodomain-like"/>
    <property type="match status" value="2"/>
</dbReference>
<evidence type="ECO:0000259" key="5">
    <source>
        <dbReference type="PROSITE" id="PS50113"/>
    </source>
</evidence>
<evidence type="ECO:0000256" key="2">
    <source>
        <dbReference type="ARBA" id="ARBA00023125"/>
    </source>
</evidence>
<dbReference type="PROSITE" id="PS01124">
    <property type="entry name" value="HTH_ARAC_FAMILY_2"/>
    <property type="match status" value="1"/>
</dbReference>
<feature type="domain" description="PAC" evidence="5">
    <location>
        <begin position="90"/>
        <end position="142"/>
    </location>
</feature>